<evidence type="ECO:0000313" key="5">
    <source>
        <dbReference type="Proteomes" id="UP001302222"/>
    </source>
</evidence>
<dbReference type="RefSeq" id="WP_323259350.1">
    <property type="nucleotide sequence ID" value="NZ_JAYGIM010000010.1"/>
</dbReference>
<feature type="transmembrane region" description="Helical" evidence="1">
    <location>
        <begin position="97"/>
        <end position="115"/>
    </location>
</feature>
<feature type="domain" description="Protein FecR C-terminal" evidence="3">
    <location>
        <begin position="291"/>
        <end position="360"/>
    </location>
</feature>
<evidence type="ECO:0000259" key="2">
    <source>
        <dbReference type="Pfam" id="PF04773"/>
    </source>
</evidence>
<keyword evidence="5" id="KW-1185">Reference proteome</keyword>
<comment type="caution">
    <text evidence="4">The sequence shown here is derived from an EMBL/GenBank/DDBJ whole genome shotgun (WGS) entry which is preliminary data.</text>
</comment>
<dbReference type="EMBL" id="JAYGIM010000010">
    <property type="protein sequence ID" value="MEA5427704.1"/>
    <property type="molecule type" value="Genomic_DNA"/>
</dbReference>
<reference evidence="4 5" key="1">
    <citation type="submission" date="2023-12" db="EMBL/GenBank/DDBJ databases">
        <title>Novel species of the genus Arcicella isolated from rivers.</title>
        <authorList>
            <person name="Lu H."/>
        </authorList>
    </citation>
    <scope>NUCLEOTIDE SEQUENCE [LARGE SCALE GENOMIC DNA]</scope>
    <source>
        <strain evidence="4 5">DC25W</strain>
    </source>
</reference>
<name>A0ABU5SL57_9BACT</name>
<dbReference type="PANTHER" id="PTHR30273:SF2">
    <property type="entry name" value="PROTEIN FECR"/>
    <property type="match status" value="1"/>
</dbReference>
<dbReference type="InterPro" id="IPR032508">
    <property type="entry name" value="FecR_C"/>
</dbReference>
<dbReference type="PIRSF" id="PIRSF018266">
    <property type="entry name" value="FecR"/>
    <property type="match status" value="1"/>
</dbReference>
<keyword evidence="1" id="KW-0812">Transmembrane</keyword>
<evidence type="ECO:0000259" key="3">
    <source>
        <dbReference type="Pfam" id="PF16344"/>
    </source>
</evidence>
<dbReference type="InterPro" id="IPR006860">
    <property type="entry name" value="FecR"/>
</dbReference>
<proteinExistence type="predicted"/>
<evidence type="ECO:0000313" key="4">
    <source>
        <dbReference type="EMBL" id="MEA5427704.1"/>
    </source>
</evidence>
<feature type="domain" description="FecR protein" evidence="2">
    <location>
        <begin position="149"/>
        <end position="234"/>
    </location>
</feature>
<dbReference type="Gene3D" id="2.60.120.1440">
    <property type="match status" value="1"/>
</dbReference>
<keyword evidence="1" id="KW-0472">Membrane</keyword>
<dbReference type="Pfam" id="PF16344">
    <property type="entry name" value="FecR_C"/>
    <property type="match status" value="1"/>
</dbReference>
<dbReference type="InterPro" id="IPR012373">
    <property type="entry name" value="Ferrdict_sens_TM"/>
</dbReference>
<gene>
    <name evidence="4" type="ORF">VB798_14030</name>
</gene>
<keyword evidence="1" id="KW-1133">Transmembrane helix</keyword>
<evidence type="ECO:0000256" key="1">
    <source>
        <dbReference type="SAM" id="Phobius"/>
    </source>
</evidence>
<dbReference type="PANTHER" id="PTHR30273">
    <property type="entry name" value="PERIPLASMIC SIGNAL SENSOR AND SIGMA FACTOR ACTIVATOR FECR-RELATED"/>
    <property type="match status" value="1"/>
</dbReference>
<dbReference type="Proteomes" id="UP001302222">
    <property type="component" value="Unassembled WGS sequence"/>
</dbReference>
<sequence>MRKTYQSIDDFLSDSSFKEWVLEGKHHHQWHEWTLSKDESTELMQSARLYLLAMKVDEQEIQKADVQEALGHTWEKINEQERINQGNFWLRLFKSSTLQKVAAILLVGICLVWVYQQQITPQKLLDYEQLISQQNDGLIEQANNTDKPQLITLSDGSSVLLQPNSKLSYPKLFIGNERKVYLLGEAFFEISKNPAKPFFVFANELVTKVLGTSFRIKAYKNNPNVEVVVRTGKVSISSNTSVQTSDKPIVLLPNQSIRFQRKELIFDQIITINNNKPDITNQVETIEQVNFEFADVAVSQIFTTLKQAYLIEIDYPQEKLKDCYLTTSLSDQPLPEKLKIICESLGNNTRYEMNGNQIIIYSNGCN</sequence>
<accession>A0ABU5SL57</accession>
<protein>
    <submittedName>
        <fullName evidence="4">FecR family protein</fullName>
    </submittedName>
</protein>
<organism evidence="4 5">
    <name type="scientific">Arcicella lustrica</name>
    <dbReference type="NCBI Taxonomy" id="2984196"/>
    <lineage>
        <taxon>Bacteria</taxon>
        <taxon>Pseudomonadati</taxon>
        <taxon>Bacteroidota</taxon>
        <taxon>Cytophagia</taxon>
        <taxon>Cytophagales</taxon>
        <taxon>Flectobacillaceae</taxon>
        <taxon>Arcicella</taxon>
    </lineage>
</organism>
<dbReference type="Pfam" id="PF04773">
    <property type="entry name" value="FecR"/>
    <property type="match status" value="1"/>
</dbReference>
<dbReference type="Gene3D" id="3.55.50.30">
    <property type="match status" value="1"/>
</dbReference>